<reference evidence="4" key="1">
    <citation type="submission" date="2018-11" db="EMBL/GenBank/DDBJ databases">
        <authorList>
            <person name="Alioto T."/>
            <person name="Alioto T."/>
        </authorList>
    </citation>
    <scope>NUCLEOTIDE SEQUENCE</scope>
</reference>
<dbReference type="Proteomes" id="UP000596742">
    <property type="component" value="Unassembled WGS sequence"/>
</dbReference>
<dbReference type="SUPFAM" id="SSF57845">
    <property type="entry name" value="B-box zinc-binding domain"/>
    <property type="match status" value="1"/>
</dbReference>
<dbReference type="PROSITE" id="PS50119">
    <property type="entry name" value="ZF_BBOX"/>
    <property type="match status" value="1"/>
</dbReference>
<evidence type="ECO:0000259" key="3">
    <source>
        <dbReference type="PROSITE" id="PS50119"/>
    </source>
</evidence>
<dbReference type="OrthoDB" id="6265224at2759"/>
<organism evidence="4 5">
    <name type="scientific">Mytilus galloprovincialis</name>
    <name type="common">Mediterranean mussel</name>
    <dbReference type="NCBI Taxonomy" id="29158"/>
    <lineage>
        <taxon>Eukaryota</taxon>
        <taxon>Metazoa</taxon>
        <taxon>Spiralia</taxon>
        <taxon>Lophotrochozoa</taxon>
        <taxon>Mollusca</taxon>
        <taxon>Bivalvia</taxon>
        <taxon>Autobranchia</taxon>
        <taxon>Pteriomorphia</taxon>
        <taxon>Mytilida</taxon>
        <taxon>Mytiloidea</taxon>
        <taxon>Mytilidae</taxon>
        <taxon>Mytilinae</taxon>
        <taxon>Mytilus</taxon>
    </lineage>
</organism>
<evidence type="ECO:0000313" key="5">
    <source>
        <dbReference type="Proteomes" id="UP000596742"/>
    </source>
</evidence>
<proteinExistence type="predicted"/>
<keyword evidence="1" id="KW-0862">Zinc</keyword>
<name>A0A8B6EMP0_MYTGA</name>
<dbReference type="Gene3D" id="3.30.160.60">
    <property type="entry name" value="Classic Zinc Finger"/>
    <property type="match status" value="1"/>
</dbReference>
<accession>A0A8B6EMP0</accession>
<feature type="domain" description="B box-type" evidence="3">
    <location>
        <begin position="11"/>
        <end position="54"/>
    </location>
</feature>
<gene>
    <name evidence="4" type="ORF">MGAL_10B086342</name>
</gene>
<dbReference type="Gene3D" id="1.20.120.20">
    <property type="entry name" value="Apolipoprotein"/>
    <property type="match status" value="1"/>
</dbReference>
<keyword evidence="1" id="KW-0863">Zinc-finger</keyword>
<dbReference type="GO" id="GO:0008270">
    <property type="term" value="F:zinc ion binding"/>
    <property type="evidence" value="ECO:0007669"/>
    <property type="project" value="UniProtKB-KW"/>
</dbReference>
<evidence type="ECO:0000256" key="2">
    <source>
        <dbReference type="SAM" id="Coils"/>
    </source>
</evidence>
<sequence>MATASGTFCGVCETQHVVREADYWCPECEEGLCTLCEKHHQASRATRNHEVTSVNDYKRIPPTIASINQYCSDHEKKYQHYCSEHEKLCCPLCITTNHKKCDLLALDEIIKTSKTSALFDMMEQSLKDMKSNIKKIVEDRKHNLEIIQQQRQKMKTDITKIRNKINKHLDKLEQQIQQDIQAVEQKVQSQLERLLSKLSDHGKTIDKIQNDISSTKSFATDIQTFFGGKCLRPISKRKRSLCSP</sequence>
<keyword evidence="2" id="KW-0175">Coiled coil</keyword>
<dbReference type="InterPro" id="IPR047153">
    <property type="entry name" value="TRIM45/56/19-like"/>
</dbReference>
<dbReference type="PANTHER" id="PTHR25462">
    <property type="entry name" value="BONUS, ISOFORM C-RELATED"/>
    <property type="match status" value="1"/>
</dbReference>
<dbReference type="CDD" id="cd19757">
    <property type="entry name" value="Bbox1"/>
    <property type="match status" value="1"/>
</dbReference>
<comment type="caution">
    <text evidence="4">The sequence shown here is derived from an EMBL/GenBank/DDBJ whole genome shotgun (WGS) entry which is preliminary data.</text>
</comment>
<evidence type="ECO:0000256" key="1">
    <source>
        <dbReference type="PROSITE-ProRule" id="PRU00024"/>
    </source>
</evidence>
<dbReference type="AlphaFoldDB" id="A0A8B6EMP0"/>
<dbReference type="SUPFAM" id="SSF58113">
    <property type="entry name" value="Apolipoprotein A-I"/>
    <property type="match status" value="1"/>
</dbReference>
<keyword evidence="5" id="KW-1185">Reference proteome</keyword>
<protein>
    <recommendedName>
        <fullName evidence="3">B box-type domain-containing protein</fullName>
    </recommendedName>
</protein>
<dbReference type="EMBL" id="UYJE01005366">
    <property type="protein sequence ID" value="VDI36857.1"/>
    <property type="molecule type" value="Genomic_DNA"/>
</dbReference>
<feature type="coiled-coil region" evidence="2">
    <location>
        <begin position="144"/>
        <end position="211"/>
    </location>
</feature>
<dbReference type="InterPro" id="IPR000315">
    <property type="entry name" value="Znf_B-box"/>
</dbReference>
<dbReference type="PANTHER" id="PTHR25462:SF296">
    <property type="entry name" value="MEIOTIC P26, ISOFORM F"/>
    <property type="match status" value="1"/>
</dbReference>
<evidence type="ECO:0000313" key="4">
    <source>
        <dbReference type="EMBL" id="VDI36857.1"/>
    </source>
</evidence>
<keyword evidence="1" id="KW-0479">Metal-binding</keyword>